<name>A0A8J4H8K4_9BACL</name>
<protein>
    <submittedName>
        <fullName evidence="1">Uncharacterized protein</fullName>
    </submittedName>
</protein>
<dbReference type="AlphaFoldDB" id="A0A8J4H8K4"/>
<dbReference type="Proteomes" id="UP000677918">
    <property type="component" value="Unassembled WGS sequence"/>
</dbReference>
<accession>A0A8J4H8K4</accession>
<organism evidence="1 2">
    <name type="scientific">Xylanibacillus composti</name>
    <dbReference type="NCBI Taxonomy" id="1572762"/>
    <lineage>
        <taxon>Bacteria</taxon>
        <taxon>Bacillati</taxon>
        <taxon>Bacillota</taxon>
        <taxon>Bacilli</taxon>
        <taxon>Bacillales</taxon>
        <taxon>Paenibacillaceae</taxon>
        <taxon>Xylanibacillus</taxon>
    </lineage>
</organism>
<evidence type="ECO:0000313" key="2">
    <source>
        <dbReference type="Proteomes" id="UP000677918"/>
    </source>
</evidence>
<comment type="caution">
    <text evidence="1">The sequence shown here is derived from an EMBL/GenBank/DDBJ whole genome shotgun (WGS) entry which is preliminary data.</text>
</comment>
<keyword evidence="2" id="KW-1185">Reference proteome</keyword>
<gene>
    <name evidence="1" type="ORF">XYCOK13_34920</name>
</gene>
<sequence>MDAAGCRRYDQTTGRRTTGWLAVVLFFIRHAVLDAGTEIMSSGRRTLKHYVGKWNKLFIIIDAAKKIKKKSQKKLFDRRKKIVHVE</sequence>
<reference evidence="1" key="1">
    <citation type="submission" date="2021-04" db="EMBL/GenBank/DDBJ databases">
        <title>Draft genome sequence of Xylanibacillus composti strain K13.</title>
        <authorList>
            <person name="Uke A."/>
            <person name="Chhe C."/>
            <person name="Baramee S."/>
            <person name="Kosugi A."/>
        </authorList>
    </citation>
    <scope>NUCLEOTIDE SEQUENCE</scope>
    <source>
        <strain evidence="1">K13</strain>
    </source>
</reference>
<proteinExistence type="predicted"/>
<evidence type="ECO:0000313" key="1">
    <source>
        <dbReference type="EMBL" id="GIQ70668.1"/>
    </source>
</evidence>
<dbReference type="EMBL" id="BOVK01000055">
    <property type="protein sequence ID" value="GIQ70668.1"/>
    <property type="molecule type" value="Genomic_DNA"/>
</dbReference>